<protein>
    <submittedName>
        <fullName evidence="2">Uncharacterized protein</fullName>
    </submittedName>
</protein>
<evidence type="ECO:0000256" key="1">
    <source>
        <dbReference type="SAM" id="MobiDB-lite"/>
    </source>
</evidence>
<evidence type="ECO:0000313" key="2">
    <source>
        <dbReference type="EMBL" id="MBX72061.1"/>
    </source>
</evidence>
<reference evidence="2" key="1">
    <citation type="submission" date="2018-02" db="EMBL/GenBank/DDBJ databases">
        <title>Rhizophora mucronata_Transcriptome.</title>
        <authorList>
            <person name="Meera S.P."/>
            <person name="Sreeshan A."/>
            <person name="Augustine A."/>
        </authorList>
    </citation>
    <scope>NUCLEOTIDE SEQUENCE</scope>
    <source>
        <tissue evidence="2">Leaf</tissue>
    </source>
</reference>
<proteinExistence type="predicted"/>
<feature type="region of interest" description="Disordered" evidence="1">
    <location>
        <begin position="1"/>
        <end position="53"/>
    </location>
</feature>
<accession>A0A2P2QYR3</accession>
<dbReference type="EMBL" id="GGEC01091577">
    <property type="protein sequence ID" value="MBX72061.1"/>
    <property type="molecule type" value="Transcribed_RNA"/>
</dbReference>
<sequence>MIKRKISNTPINKQNKNSKNSCTRIPNRPTPNWAQQHIKPDRHTHIQTQRQEI</sequence>
<name>A0A2P2QYR3_RHIMU</name>
<dbReference type="AlphaFoldDB" id="A0A2P2QYR3"/>
<organism evidence="2">
    <name type="scientific">Rhizophora mucronata</name>
    <name type="common">Asiatic mangrove</name>
    <dbReference type="NCBI Taxonomy" id="61149"/>
    <lineage>
        <taxon>Eukaryota</taxon>
        <taxon>Viridiplantae</taxon>
        <taxon>Streptophyta</taxon>
        <taxon>Embryophyta</taxon>
        <taxon>Tracheophyta</taxon>
        <taxon>Spermatophyta</taxon>
        <taxon>Magnoliopsida</taxon>
        <taxon>eudicotyledons</taxon>
        <taxon>Gunneridae</taxon>
        <taxon>Pentapetalae</taxon>
        <taxon>rosids</taxon>
        <taxon>fabids</taxon>
        <taxon>Malpighiales</taxon>
        <taxon>Rhizophoraceae</taxon>
        <taxon>Rhizophora</taxon>
    </lineage>
</organism>
<feature type="compositionally biased region" description="Polar residues" evidence="1">
    <location>
        <begin position="7"/>
        <end position="35"/>
    </location>
</feature>